<dbReference type="InterPro" id="IPR018247">
    <property type="entry name" value="EF_Hand_1_Ca_BS"/>
</dbReference>
<evidence type="ECO:0000256" key="2">
    <source>
        <dbReference type="SAM" id="SignalP"/>
    </source>
</evidence>
<dbReference type="STRING" id="715226.ABI_10160"/>
<feature type="domain" description="EF-hand" evidence="3">
    <location>
        <begin position="60"/>
        <end position="78"/>
    </location>
</feature>
<dbReference type="EMBL" id="GL883077">
    <property type="protein sequence ID" value="EGF92579.1"/>
    <property type="molecule type" value="Genomic_DNA"/>
</dbReference>
<dbReference type="HOGENOM" id="CLU_100133_0_0_5"/>
<feature type="compositionally biased region" description="Basic residues" evidence="1">
    <location>
        <begin position="220"/>
        <end position="229"/>
    </location>
</feature>
<keyword evidence="2" id="KW-0732">Signal</keyword>
<reference evidence="5" key="1">
    <citation type="submission" date="2011-03" db="EMBL/GenBank/DDBJ databases">
        <title>Draft genome sequence of Brevundimonas diminuta.</title>
        <authorList>
            <person name="Brown P.J.B."/>
            <person name="Buechlein A."/>
            <person name="Hemmerich C."/>
            <person name="Brun Y.V."/>
        </authorList>
    </citation>
    <scope>NUCLEOTIDE SEQUENCE [LARGE SCALE GENOMIC DNA]</scope>
    <source>
        <strain evidence="5">C19</strain>
    </source>
</reference>
<dbReference type="Pfam" id="PF13202">
    <property type="entry name" value="EF-hand_5"/>
    <property type="match status" value="1"/>
</dbReference>
<dbReference type="Proteomes" id="UP000006512">
    <property type="component" value="Unassembled WGS sequence"/>
</dbReference>
<sequence>MSRQMRFFAATVLLALTAGAAATQNVMAQEALVPAGLNVFFSPAGQPFRAKGSEAYPKATWFAQADGDKDGKISHDEFLVDSMAFFIMLDQNKDNVVNSPENTRYETQIAPEITRVDPRIRQPKVFARAPDPTVDIENNPAQNRYVKSVQGASQYSLIDEPQPIRAADSNLDFKVSDVEWVAASEQRFGILDANADGGIALEELTKTPAQAAAEAPKNDKPKKKRMFGG</sequence>
<feature type="signal peptide" evidence="2">
    <location>
        <begin position="1"/>
        <end position="28"/>
    </location>
</feature>
<proteinExistence type="predicted"/>
<dbReference type="AlphaFoldDB" id="F4QH42"/>
<feature type="chain" id="PRO_5003320838" evidence="2">
    <location>
        <begin position="29"/>
        <end position="229"/>
    </location>
</feature>
<dbReference type="eggNOG" id="COG5126">
    <property type="taxonomic scope" value="Bacteria"/>
</dbReference>
<evidence type="ECO:0000256" key="1">
    <source>
        <dbReference type="SAM" id="MobiDB-lite"/>
    </source>
</evidence>
<protein>
    <submittedName>
        <fullName evidence="4">EF hand domain protein</fullName>
    </submittedName>
</protein>
<dbReference type="PROSITE" id="PS00018">
    <property type="entry name" value="EF_HAND_1"/>
    <property type="match status" value="1"/>
</dbReference>
<name>F4QH42_9CAUL</name>
<feature type="region of interest" description="Disordered" evidence="1">
    <location>
        <begin position="208"/>
        <end position="229"/>
    </location>
</feature>
<keyword evidence="5" id="KW-1185">Reference proteome</keyword>
<gene>
    <name evidence="4" type="ORF">ABI_10160</name>
</gene>
<evidence type="ECO:0000313" key="5">
    <source>
        <dbReference type="Proteomes" id="UP000006512"/>
    </source>
</evidence>
<evidence type="ECO:0000313" key="4">
    <source>
        <dbReference type="EMBL" id="EGF92579.1"/>
    </source>
</evidence>
<organism evidence="4 5">
    <name type="scientific">Asticcacaulis biprosthecium C19</name>
    <dbReference type="NCBI Taxonomy" id="715226"/>
    <lineage>
        <taxon>Bacteria</taxon>
        <taxon>Pseudomonadati</taxon>
        <taxon>Pseudomonadota</taxon>
        <taxon>Alphaproteobacteria</taxon>
        <taxon>Caulobacterales</taxon>
        <taxon>Caulobacteraceae</taxon>
        <taxon>Asticcacaulis</taxon>
    </lineage>
</organism>
<accession>F4QH42</accession>
<evidence type="ECO:0000259" key="3">
    <source>
        <dbReference type="Pfam" id="PF13202"/>
    </source>
</evidence>
<dbReference type="Gene3D" id="1.10.238.10">
    <property type="entry name" value="EF-hand"/>
    <property type="match status" value="1"/>
</dbReference>
<dbReference type="GO" id="GO:0005509">
    <property type="term" value="F:calcium ion binding"/>
    <property type="evidence" value="ECO:0007669"/>
    <property type="project" value="InterPro"/>
</dbReference>
<dbReference type="SUPFAM" id="SSF47473">
    <property type="entry name" value="EF-hand"/>
    <property type="match status" value="1"/>
</dbReference>
<dbReference type="InterPro" id="IPR002048">
    <property type="entry name" value="EF_hand_dom"/>
</dbReference>
<dbReference type="InterPro" id="IPR011992">
    <property type="entry name" value="EF-hand-dom_pair"/>
</dbReference>